<organism evidence="2 3">
    <name type="scientific">Daphnia magna</name>
    <dbReference type="NCBI Taxonomy" id="35525"/>
    <lineage>
        <taxon>Eukaryota</taxon>
        <taxon>Metazoa</taxon>
        <taxon>Ecdysozoa</taxon>
        <taxon>Arthropoda</taxon>
        <taxon>Crustacea</taxon>
        <taxon>Branchiopoda</taxon>
        <taxon>Diplostraca</taxon>
        <taxon>Cladocera</taxon>
        <taxon>Anomopoda</taxon>
        <taxon>Daphniidae</taxon>
        <taxon>Daphnia</taxon>
    </lineage>
</organism>
<dbReference type="Proteomes" id="UP001234178">
    <property type="component" value="Unassembled WGS sequence"/>
</dbReference>
<protein>
    <submittedName>
        <fullName evidence="2">Uncharacterized protein</fullName>
    </submittedName>
</protein>
<feature type="region of interest" description="Disordered" evidence="1">
    <location>
        <begin position="70"/>
        <end position="108"/>
    </location>
</feature>
<evidence type="ECO:0000256" key="1">
    <source>
        <dbReference type="SAM" id="MobiDB-lite"/>
    </source>
</evidence>
<name>A0ABQ9ZYD0_9CRUS</name>
<accession>A0ABQ9ZYD0</accession>
<gene>
    <name evidence="2" type="ORF">OUZ56_033898</name>
</gene>
<evidence type="ECO:0000313" key="2">
    <source>
        <dbReference type="EMBL" id="KAK4017907.1"/>
    </source>
</evidence>
<evidence type="ECO:0000313" key="3">
    <source>
        <dbReference type="Proteomes" id="UP001234178"/>
    </source>
</evidence>
<keyword evidence="3" id="KW-1185">Reference proteome</keyword>
<reference evidence="2 3" key="1">
    <citation type="journal article" date="2023" name="Nucleic Acids Res.">
        <title>The hologenome of Daphnia magna reveals possible DNA methylation and microbiome-mediated evolution of the host genome.</title>
        <authorList>
            <person name="Chaturvedi A."/>
            <person name="Li X."/>
            <person name="Dhandapani V."/>
            <person name="Marshall H."/>
            <person name="Kissane S."/>
            <person name="Cuenca-Cambronero M."/>
            <person name="Asole G."/>
            <person name="Calvet F."/>
            <person name="Ruiz-Romero M."/>
            <person name="Marangio P."/>
            <person name="Guigo R."/>
            <person name="Rago D."/>
            <person name="Mirbahai L."/>
            <person name="Eastwood N."/>
            <person name="Colbourne J.K."/>
            <person name="Zhou J."/>
            <person name="Mallon E."/>
            <person name="Orsini L."/>
        </authorList>
    </citation>
    <scope>NUCLEOTIDE SEQUENCE [LARGE SCALE GENOMIC DNA]</scope>
    <source>
        <strain evidence="2">LRV0_1</strain>
    </source>
</reference>
<sequence>MFDDEKLLKCKNALLVYKFRTNSKFSGLNLPETPDDTQSYHSSCYSKFTAVSSSQIKLAKEKQCNKNSESASAVQDSSSVPDAETACATQSNSNTPARNLRSGKQPNVSNTRTGVFLNRCLFCDKIGIMNDAIILDDEAIVRKIGNLESNLQFVSKEIKYHNSCRKSLLLQPKMQ</sequence>
<dbReference type="EMBL" id="JAOYFB010000033">
    <property type="protein sequence ID" value="KAK4017907.1"/>
    <property type="molecule type" value="Genomic_DNA"/>
</dbReference>
<proteinExistence type="predicted"/>
<feature type="compositionally biased region" description="Polar residues" evidence="1">
    <location>
        <begin position="87"/>
        <end position="108"/>
    </location>
</feature>
<feature type="compositionally biased region" description="Low complexity" evidence="1">
    <location>
        <begin position="70"/>
        <end position="83"/>
    </location>
</feature>
<comment type="caution">
    <text evidence="2">The sequence shown here is derived from an EMBL/GenBank/DDBJ whole genome shotgun (WGS) entry which is preliminary data.</text>
</comment>